<evidence type="ECO:0008006" key="4">
    <source>
        <dbReference type="Google" id="ProtNLM"/>
    </source>
</evidence>
<reference evidence="2 3" key="1">
    <citation type="submission" date="2020-08" db="EMBL/GenBank/DDBJ databases">
        <title>Genomic Encyclopedia of Type Strains, Phase IV (KMG-IV): sequencing the most valuable type-strain genomes for metagenomic binning, comparative biology and taxonomic classification.</title>
        <authorList>
            <person name="Goeker M."/>
        </authorList>
    </citation>
    <scope>NUCLEOTIDE SEQUENCE [LARGE SCALE GENOMIC DNA]</scope>
    <source>
        <strain evidence="2 3">DSM 29514</strain>
    </source>
</reference>
<dbReference type="RefSeq" id="WP_165130338.1">
    <property type="nucleotide sequence ID" value="NZ_CP049247.1"/>
</dbReference>
<sequence>MTRFDLDFPDLEPEHSGTAADDRDLPDRPFEPALTIAVDPKAGARSHTLLVPLKVNGKWLRQITLRLPSQGQIDDYVNNENASRRLLLAELAGVDPLIIKALRWPDSEAVHQIFHDIVPQFISEG</sequence>
<dbReference type="AlphaFoldDB" id="A0A7W6LMJ2"/>
<evidence type="ECO:0000256" key="1">
    <source>
        <dbReference type="SAM" id="MobiDB-lite"/>
    </source>
</evidence>
<dbReference type="InterPro" id="IPR019289">
    <property type="entry name" value="Phage_tail_E/E"/>
</dbReference>
<accession>A0A7W6LMJ2</accession>
<keyword evidence="3" id="KW-1185">Reference proteome</keyword>
<feature type="region of interest" description="Disordered" evidence="1">
    <location>
        <begin position="1"/>
        <end position="28"/>
    </location>
</feature>
<proteinExistence type="predicted"/>
<organism evidence="2 3">
    <name type="scientific">Rhizobium rhizoryzae</name>
    <dbReference type="NCBI Taxonomy" id="451876"/>
    <lineage>
        <taxon>Bacteria</taxon>
        <taxon>Pseudomonadati</taxon>
        <taxon>Pseudomonadota</taxon>
        <taxon>Alphaproteobacteria</taxon>
        <taxon>Hyphomicrobiales</taxon>
        <taxon>Rhizobiaceae</taxon>
        <taxon>Rhizobium/Agrobacterium group</taxon>
        <taxon>Rhizobium</taxon>
    </lineage>
</organism>
<comment type="caution">
    <text evidence="2">The sequence shown here is derived from an EMBL/GenBank/DDBJ whole genome shotgun (WGS) entry which is preliminary data.</text>
</comment>
<evidence type="ECO:0000313" key="2">
    <source>
        <dbReference type="EMBL" id="MBB4145826.1"/>
    </source>
</evidence>
<dbReference type="EMBL" id="JACIEC010000012">
    <property type="protein sequence ID" value="MBB4145826.1"/>
    <property type="molecule type" value="Genomic_DNA"/>
</dbReference>
<protein>
    <recommendedName>
        <fullName evidence="4">Phage tail assembly protein</fullName>
    </recommendedName>
</protein>
<gene>
    <name evidence="2" type="ORF">GGQ72_004392</name>
</gene>
<dbReference type="Pfam" id="PF10109">
    <property type="entry name" value="Phage_TAC_7"/>
    <property type="match status" value="1"/>
</dbReference>
<evidence type="ECO:0000313" key="3">
    <source>
        <dbReference type="Proteomes" id="UP000519897"/>
    </source>
</evidence>
<name>A0A7W6LMJ2_9HYPH</name>
<dbReference type="Proteomes" id="UP000519897">
    <property type="component" value="Unassembled WGS sequence"/>
</dbReference>